<proteinExistence type="predicted"/>
<organism evidence="1">
    <name type="scientific">marine sediment metagenome</name>
    <dbReference type="NCBI Taxonomy" id="412755"/>
    <lineage>
        <taxon>unclassified sequences</taxon>
        <taxon>metagenomes</taxon>
        <taxon>ecological metagenomes</taxon>
    </lineage>
</organism>
<gene>
    <name evidence="1" type="ORF">LCGC14_1963340</name>
</gene>
<evidence type="ECO:0000313" key="1">
    <source>
        <dbReference type="EMBL" id="KKL84577.1"/>
    </source>
</evidence>
<reference evidence="1" key="1">
    <citation type="journal article" date="2015" name="Nature">
        <title>Complex archaea that bridge the gap between prokaryotes and eukaryotes.</title>
        <authorList>
            <person name="Spang A."/>
            <person name="Saw J.H."/>
            <person name="Jorgensen S.L."/>
            <person name="Zaremba-Niedzwiedzka K."/>
            <person name="Martijn J."/>
            <person name="Lind A.E."/>
            <person name="van Eijk R."/>
            <person name="Schleper C."/>
            <person name="Guy L."/>
            <person name="Ettema T.J."/>
        </authorList>
    </citation>
    <scope>NUCLEOTIDE SEQUENCE</scope>
</reference>
<protein>
    <submittedName>
        <fullName evidence="1">Uncharacterized protein</fullName>
    </submittedName>
</protein>
<dbReference type="AlphaFoldDB" id="A0A0F9IAZ0"/>
<dbReference type="EMBL" id="LAZR01021663">
    <property type="protein sequence ID" value="KKL84577.1"/>
    <property type="molecule type" value="Genomic_DNA"/>
</dbReference>
<comment type="caution">
    <text evidence="1">The sequence shown here is derived from an EMBL/GenBank/DDBJ whole genome shotgun (WGS) entry which is preliminary data.</text>
</comment>
<name>A0A0F9IAZ0_9ZZZZ</name>
<accession>A0A0F9IAZ0</accession>
<sequence length="195" mass="23102">MKETGILMSAPMVKAILEDRKTCTRRIMLPQPHIEQGILRWDKWKNTKSFVSINMTDHPDLAIPYCPYGQVGDRLWVRETFRINIIGGVSYKADENESWIGKWKPSIFMPKKFARLWLEITGVRAEHLQDIDSWDCIHEGILQKYYSRFHNMFIDKPNSQLISEFHVPWDSINAKRGYGWDTNPFVWPIDYKRVK</sequence>